<dbReference type="InterPro" id="IPR043128">
    <property type="entry name" value="Rev_trsase/Diguanyl_cyclase"/>
</dbReference>
<dbReference type="SUPFAM" id="SSF55073">
    <property type="entry name" value="Nucleotide cyclase"/>
    <property type="match status" value="1"/>
</dbReference>
<dbReference type="NCBIfam" id="TIGR00229">
    <property type="entry name" value="sensory_box"/>
    <property type="match status" value="1"/>
</dbReference>
<dbReference type="PANTHER" id="PTHR44757">
    <property type="entry name" value="DIGUANYLATE CYCLASE DGCP"/>
    <property type="match status" value="1"/>
</dbReference>
<dbReference type="InterPro" id="IPR000014">
    <property type="entry name" value="PAS"/>
</dbReference>
<dbReference type="PANTHER" id="PTHR44757:SF2">
    <property type="entry name" value="BIOFILM ARCHITECTURE MAINTENANCE PROTEIN MBAA"/>
    <property type="match status" value="1"/>
</dbReference>
<dbReference type="InterPro" id="IPR003018">
    <property type="entry name" value="GAF"/>
</dbReference>
<dbReference type="Proteomes" id="UP001235760">
    <property type="component" value="Unassembled WGS sequence"/>
</dbReference>
<keyword evidence="6" id="KW-1185">Reference proteome</keyword>
<dbReference type="InterPro" id="IPR013655">
    <property type="entry name" value="PAS_fold_3"/>
</dbReference>
<evidence type="ECO:0000259" key="1">
    <source>
        <dbReference type="PROSITE" id="PS50112"/>
    </source>
</evidence>
<dbReference type="InterPro" id="IPR000160">
    <property type="entry name" value="GGDEF_dom"/>
</dbReference>
<dbReference type="InterPro" id="IPR052155">
    <property type="entry name" value="Biofilm_reg_signaling"/>
</dbReference>
<sequence>MEVSPVSSGEWIRLANLRRLRVLDTDAEPAFDALVEAAMAALRMPVAMVSLVDADRQWFKARRGIAMQETARDIALCAHVVDQGRPLVVPDTRLDERFFDNPLVTGEPGIRFYAGVPLRLADGSCVGALCVIDRVPRQLDETALPVLDRLAVAVVHALEARLLREQEHETRAALQLSEETFRLLAENTSDGLAIYQDGAIRYTSPSYARMLGDDPDVGFGRSRAEMLERIHPDDRQQVAEAVRDAIERRLPHQVYAYRMRHRQGHYFWREDSTRFVYRPDGQPERAYIVCRDITQRKLDEARIAHLSLHDTLTGLPNRLHMQRRFDTLCAGLAQSRHVGVLLLFDVDQFKELNDTRGHDLGDELLRQWAQRLASASDGRVCGRLGGDEFIVMADLGPDGGCEADRIGRASAFGASLLRRLAQPLAGALAAHRATASMGMVLLQGTAVGFDRAIQKADIAMYEAKSAGRDTLRLYTPVLEERLAERIALGQALRRAVPEGQLRLHYQPLVDRAGACIGYEALVRWQHPERGLLAPGAFIALAEATGLIDEIGLWVLEQACSQLAAWRDVPAFAPLSVAVNVSAAQLRHPEVVEQIAAVLRRSGAPAARLTLELTESMLQQDVEDGVRKLRALRALGIGLALDDFGTGYSSLSYLKRLPLTTVKIDRSFIRHIDADGQDEAIARAIVGLATTLGLRVVAEGVETQAQFERVAALGCEAFQGYLFGRPQPLADVAA</sequence>
<dbReference type="PROSITE" id="PS50887">
    <property type="entry name" value="GGDEF"/>
    <property type="match status" value="1"/>
</dbReference>
<dbReference type="InterPro" id="IPR001633">
    <property type="entry name" value="EAL_dom"/>
</dbReference>
<name>A0ABT9G707_LEPDI</name>
<dbReference type="Gene3D" id="3.30.450.20">
    <property type="entry name" value="PAS domain"/>
    <property type="match status" value="1"/>
</dbReference>
<protein>
    <submittedName>
        <fullName evidence="5">EAL domain-containing protein</fullName>
    </submittedName>
</protein>
<dbReference type="SMART" id="SM00065">
    <property type="entry name" value="GAF"/>
    <property type="match status" value="1"/>
</dbReference>
<dbReference type="Pfam" id="PF00563">
    <property type="entry name" value="EAL"/>
    <property type="match status" value="1"/>
</dbReference>
<dbReference type="InterPro" id="IPR029016">
    <property type="entry name" value="GAF-like_dom_sf"/>
</dbReference>
<dbReference type="SUPFAM" id="SSF141868">
    <property type="entry name" value="EAL domain-like"/>
    <property type="match status" value="1"/>
</dbReference>
<dbReference type="RefSeq" id="WP_305750811.1">
    <property type="nucleotide sequence ID" value="NZ_JAUZEE010000010.1"/>
</dbReference>
<feature type="domain" description="PAC" evidence="2">
    <location>
        <begin position="253"/>
        <end position="305"/>
    </location>
</feature>
<dbReference type="SUPFAM" id="SSF55781">
    <property type="entry name" value="GAF domain-like"/>
    <property type="match status" value="1"/>
</dbReference>
<gene>
    <name evidence="5" type="ORF">Q8X39_16655</name>
</gene>
<evidence type="ECO:0000259" key="4">
    <source>
        <dbReference type="PROSITE" id="PS50887"/>
    </source>
</evidence>
<dbReference type="NCBIfam" id="TIGR00254">
    <property type="entry name" value="GGDEF"/>
    <property type="match status" value="1"/>
</dbReference>
<dbReference type="PROSITE" id="PS50883">
    <property type="entry name" value="EAL"/>
    <property type="match status" value="1"/>
</dbReference>
<dbReference type="Gene3D" id="3.30.70.270">
    <property type="match status" value="1"/>
</dbReference>
<dbReference type="SMART" id="SM00086">
    <property type="entry name" value="PAC"/>
    <property type="match status" value="1"/>
</dbReference>
<organism evidence="5 6">
    <name type="scientific">Leptothrix discophora</name>
    <dbReference type="NCBI Taxonomy" id="89"/>
    <lineage>
        <taxon>Bacteria</taxon>
        <taxon>Pseudomonadati</taxon>
        <taxon>Pseudomonadota</taxon>
        <taxon>Betaproteobacteria</taxon>
        <taxon>Burkholderiales</taxon>
        <taxon>Sphaerotilaceae</taxon>
        <taxon>Leptothrix</taxon>
    </lineage>
</organism>
<dbReference type="SMART" id="SM00091">
    <property type="entry name" value="PAS"/>
    <property type="match status" value="1"/>
</dbReference>
<dbReference type="CDD" id="cd01949">
    <property type="entry name" value="GGDEF"/>
    <property type="match status" value="1"/>
</dbReference>
<dbReference type="InterPro" id="IPR000700">
    <property type="entry name" value="PAS-assoc_C"/>
</dbReference>
<dbReference type="InterPro" id="IPR035919">
    <property type="entry name" value="EAL_sf"/>
</dbReference>
<dbReference type="CDD" id="cd01948">
    <property type="entry name" value="EAL"/>
    <property type="match status" value="1"/>
</dbReference>
<dbReference type="SMART" id="SM00267">
    <property type="entry name" value="GGDEF"/>
    <property type="match status" value="1"/>
</dbReference>
<accession>A0ABT9G707</accession>
<dbReference type="Pfam" id="PF00990">
    <property type="entry name" value="GGDEF"/>
    <property type="match status" value="1"/>
</dbReference>
<dbReference type="InterPro" id="IPR001610">
    <property type="entry name" value="PAC"/>
</dbReference>
<feature type="domain" description="EAL" evidence="3">
    <location>
        <begin position="485"/>
        <end position="733"/>
    </location>
</feature>
<dbReference type="InterPro" id="IPR029787">
    <property type="entry name" value="Nucleotide_cyclase"/>
</dbReference>
<dbReference type="SUPFAM" id="SSF55785">
    <property type="entry name" value="PYP-like sensor domain (PAS domain)"/>
    <property type="match status" value="1"/>
</dbReference>
<feature type="domain" description="PAS" evidence="1">
    <location>
        <begin position="177"/>
        <end position="249"/>
    </location>
</feature>
<dbReference type="Pfam" id="PF01590">
    <property type="entry name" value="GAF"/>
    <property type="match status" value="1"/>
</dbReference>
<dbReference type="Pfam" id="PF08447">
    <property type="entry name" value="PAS_3"/>
    <property type="match status" value="1"/>
</dbReference>
<feature type="domain" description="GGDEF" evidence="4">
    <location>
        <begin position="337"/>
        <end position="476"/>
    </location>
</feature>
<dbReference type="SMART" id="SM00052">
    <property type="entry name" value="EAL"/>
    <property type="match status" value="1"/>
</dbReference>
<dbReference type="PROSITE" id="PS50112">
    <property type="entry name" value="PAS"/>
    <property type="match status" value="1"/>
</dbReference>
<dbReference type="CDD" id="cd00130">
    <property type="entry name" value="PAS"/>
    <property type="match status" value="1"/>
</dbReference>
<comment type="caution">
    <text evidence="5">The sequence shown here is derived from an EMBL/GenBank/DDBJ whole genome shotgun (WGS) entry which is preliminary data.</text>
</comment>
<dbReference type="Gene3D" id="3.20.20.450">
    <property type="entry name" value="EAL domain"/>
    <property type="match status" value="1"/>
</dbReference>
<dbReference type="PROSITE" id="PS50113">
    <property type="entry name" value="PAC"/>
    <property type="match status" value="1"/>
</dbReference>
<dbReference type="EMBL" id="JAUZEE010000010">
    <property type="protein sequence ID" value="MDP4302269.1"/>
    <property type="molecule type" value="Genomic_DNA"/>
</dbReference>
<dbReference type="Gene3D" id="3.30.450.40">
    <property type="match status" value="1"/>
</dbReference>
<evidence type="ECO:0000259" key="2">
    <source>
        <dbReference type="PROSITE" id="PS50113"/>
    </source>
</evidence>
<evidence type="ECO:0000259" key="3">
    <source>
        <dbReference type="PROSITE" id="PS50883"/>
    </source>
</evidence>
<dbReference type="InterPro" id="IPR035965">
    <property type="entry name" value="PAS-like_dom_sf"/>
</dbReference>
<reference evidence="5 6" key="1">
    <citation type="submission" date="2023-08" db="EMBL/GenBank/DDBJ databases">
        <authorList>
            <person name="Roldan D.M."/>
            <person name="Menes R.J."/>
        </authorList>
    </citation>
    <scope>NUCLEOTIDE SEQUENCE [LARGE SCALE GENOMIC DNA]</scope>
    <source>
        <strain evidence="5 6">CCM 2812</strain>
    </source>
</reference>
<evidence type="ECO:0000313" key="5">
    <source>
        <dbReference type="EMBL" id="MDP4302269.1"/>
    </source>
</evidence>
<evidence type="ECO:0000313" key="6">
    <source>
        <dbReference type="Proteomes" id="UP001235760"/>
    </source>
</evidence>
<proteinExistence type="predicted"/>